<accession>A0A178JFE4</accession>
<evidence type="ECO:0000313" key="9">
    <source>
        <dbReference type="Proteomes" id="UP000094761"/>
    </source>
</evidence>
<dbReference type="GeneID" id="78075444"/>
<evidence type="ECO:0000256" key="1">
    <source>
        <dbReference type="ARBA" id="ARBA00009477"/>
    </source>
</evidence>
<dbReference type="OrthoDB" id="9811754at2"/>
<dbReference type="InterPro" id="IPR050739">
    <property type="entry name" value="MFP"/>
</dbReference>
<dbReference type="RefSeq" id="WP_069666767.1">
    <property type="nucleotide sequence ID" value="NZ_JAPFIM010000026.1"/>
</dbReference>
<comment type="caution">
    <text evidence="8">The sequence shown here is derived from an EMBL/GenBank/DDBJ whole genome shotgun (WGS) entry which is preliminary data.</text>
</comment>
<dbReference type="PANTHER" id="PTHR30386:SF24">
    <property type="entry name" value="MULTIDRUG RESISTANCE EFFLUX PUMP"/>
    <property type="match status" value="1"/>
</dbReference>
<dbReference type="Pfam" id="PF25954">
    <property type="entry name" value="Beta-barrel_RND_2"/>
    <property type="match status" value="1"/>
</dbReference>
<keyword evidence="10" id="KW-1185">Reference proteome</keyword>
<dbReference type="PANTHER" id="PTHR30386">
    <property type="entry name" value="MEMBRANE FUSION SUBUNIT OF EMRAB-TOLC MULTIDRUG EFFLUX PUMP"/>
    <property type="match status" value="1"/>
</dbReference>
<dbReference type="InterPro" id="IPR058625">
    <property type="entry name" value="MdtA-like_BSH"/>
</dbReference>
<dbReference type="EMBL" id="JAPFIT010000018">
    <property type="protein sequence ID" value="MDC5741399.1"/>
    <property type="molecule type" value="Genomic_DNA"/>
</dbReference>
<evidence type="ECO:0000256" key="2">
    <source>
        <dbReference type="SAM" id="Coils"/>
    </source>
</evidence>
<evidence type="ECO:0000259" key="4">
    <source>
        <dbReference type="Pfam" id="PF25876"/>
    </source>
</evidence>
<organism evidence="8 9">
    <name type="scientific">Vibrio europaeus</name>
    <dbReference type="NCBI Taxonomy" id="300876"/>
    <lineage>
        <taxon>Bacteria</taxon>
        <taxon>Pseudomonadati</taxon>
        <taxon>Pseudomonadota</taxon>
        <taxon>Gammaproteobacteria</taxon>
        <taxon>Vibrionales</taxon>
        <taxon>Vibrionaceae</taxon>
        <taxon>Vibrio</taxon>
        <taxon>Vibrio oreintalis group</taxon>
    </lineage>
</organism>
<keyword evidence="2" id="KW-0175">Coiled coil</keyword>
<dbReference type="Gene3D" id="1.10.287.470">
    <property type="entry name" value="Helix hairpin bin"/>
    <property type="match status" value="2"/>
</dbReference>
<dbReference type="InterPro" id="IPR058792">
    <property type="entry name" value="Beta-barrel_RND_2"/>
</dbReference>
<dbReference type="InterPro" id="IPR058624">
    <property type="entry name" value="MdtA-like_HH"/>
</dbReference>
<evidence type="ECO:0000259" key="6">
    <source>
        <dbReference type="Pfam" id="PF25954"/>
    </source>
</evidence>
<feature type="domain" description="CusB-like beta-barrel" evidence="6">
    <location>
        <begin position="256"/>
        <end position="299"/>
    </location>
</feature>
<dbReference type="Proteomes" id="UP001150001">
    <property type="component" value="Unassembled WGS sequence"/>
</dbReference>
<evidence type="ECO:0000259" key="5">
    <source>
        <dbReference type="Pfam" id="PF25917"/>
    </source>
</evidence>
<protein>
    <submittedName>
        <fullName evidence="8">Hemolysin D</fullName>
    </submittedName>
    <submittedName>
        <fullName evidence="7">HlyD family secretion protein</fullName>
    </submittedName>
</protein>
<feature type="coiled-coil region" evidence="2">
    <location>
        <begin position="172"/>
        <end position="216"/>
    </location>
</feature>
<keyword evidence="3" id="KW-1133">Transmembrane helix</keyword>
<feature type="domain" description="Multidrug resistance protein MdtA-like alpha-helical hairpin" evidence="4">
    <location>
        <begin position="123"/>
        <end position="190"/>
    </location>
</feature>
<proteinExistence type="inferred from homology"/>
<evidence type="ECO:0000313" key="10">
    <source>
        <dbReference type="Proteomes" id="UP001150001"/>
    </source>
</evidence>
<dbReference type="Pfam" id="PF25917">
    <property type="entry name" value="BSH_RND"/>
    <property type="match status" value="1"/>
</dbReference>
<gene>
    <name evidence="8" type="ORF">AZ468_07075</name>
    <name evidence="7" type="ORF">OPW20_15110</name>
</gene>
<dbReference type="Gene3D" id="2.40.30.170">
    <property type="match status" value="1"/>
</dbReference>
<dbReference type="SUPFAM" id="SSF111369">
    <property type="entry name" value="HlyD-like secretion proteins"/>
    <property type="match status" value="2"/>
</dbReference>
<evidence type="ECO:0000313" key="7">
    <source>
        <dbReference type="EMBL" id="MDC5741399.1"/>
    </source>
</evidence>
<reference evidence="7" key="2">
    <citation type="submission" date="2022-11" db="EMBL/GenBank/DDBJ databases">
        <title>Role of the vibriolysin VemA secreted by the emergent pathogen Vibrio europaeus in the colonization of Manila clam mucus.</title>
        <authorList>
            <person name="Martinez C."/>
            <person name="Rodriguez S."/>
            <person name="Vences A."/>
            <person name="Barja J.L."/>
            <person name="Toranzo A.E."/>
            <person name="Dubert J."/>
        </authorList>
    </citation>
    <scope>NUCLEOTIDE SEQUENCE</scope>
    <source>
        <strain evidence="7">3454</strain>
    </source>
</reference>
<feature type="transmembrane region" description="Helical" evidence="3">
    <location>
        <begin position="19"/>
        <end position="37"/>
    </location>
</feature>
<name>A0A178JFE4_9VIBR</name>
<comment type="similarity">
    <text evidence="1">Belongs to the membrane fusion protein (MFP) (TC 8.A.1) family.</text>
</comment>
<keyword evidence="3" id="KW-0472">Membrane</keyword>
<feature type="domain" description="Multidrug resistance protein MdtA-like barrel-sandwich hybrid" evidence="5">
    <location>
        <begin position="56"/>
        <end position="248"/>
    </location>
</feature>
<keyword evidence="3" id="KW-0812">Transmembrane</keyword>
<dbReference type="EMBL" id="LUAX01000001">
    <property type="protein sequence ID" value="OAN00884.1"/>
    <property type="molecule type" value="Genomic_DNA"/>
</dbReference>
<dbReference type="Proteomes" id="UP000094761">
    <property type="component" value="Unassembled WGS sequence"/>
</dbReference>
<dbReference type="Gene3D" id="2.40.50.100">
    <property type="match status" value="1"/>
</dbReference>
<dbReference type="Pfam" id="PF25876">
    <property type="entry name" value="HH_MFP_RND"/>
    <property type="match status" value="1"/>
</dbReference>
<sequence length="352" mass="38173">MTENHNAPAMPRKRNKAPLIATAIMLSLGLLGGGYWLTYGQYFESTDNAYLQGDITSISPKVSGYIAKSYITDNQAVKQGDLLVQIDDRDFQAALEQAEAHLVVTEASENNLIAQQKLQHSQIHQAESQVESAQAEYDRAVQQVARSRSLLKRNYASQDEVDSMLAQQKVTLAQLDEAKASLDAANEQLNVLASEIEQARASVTEAQAGLKQAQLNLDYTKVYAPTDGIIGKRSVREGLLVQAGAPLMSLVPNNAVWIEANFKETQLSGIHKGQKVEVELDAFPGQPLEGVVDSFSPATGAKFALLPPENATGNFTKIVQRVPVKIIIPNAKELKGRLLPGLSVVATIDTRG</sequence>
<evidence type="ECO:0000313" key="8">
    <source>
        <dbReference type="EMBL" id="OAN00884.1"/>
    </source>
</evidence>
<dbReference type="AlphaFoldDB" id="A0A178JFE4"/>
<reference evidence="8 9" key="1">
    <citation type="submission" date="2016-03" db="EMBL/GenBank/DDBJ databases">
        <title>Draft genome sequence of the Vibrio tubiashii subs. europaeus.</title>
        <authorList>
            <person name="Spinard E."/>
            <person name="Dubert J."/>
            <person name="Nelson D.R."/>
            <person name="Barja J.L."/>
        </authorList>
    </citation>
    <scope>NUCLEOTIDE SEQUENCE [LARGE SCALE GENOMIC DNA]</scope>
    <source>
        <strain evidence="9">PP-638</strain>
        <strain evidence="8">PP2-638</strain>
    </source>
</reference>
<dbReference type="GO" id="GO:0055085">
    <property type="term" value="P:transmembrane transport"/>
    <property type="evidence" value="ECO:0007669"/>
    <property type="project" value="InterPro"/>
</dbReference>
<evidence type="ECO:0000256" key="3">
    <source>
        <dbReference type="SAM" id="Phobius"/>
    </source>
</evidence>